<dbReference type="SUPFAM" id="SSF51735">
    <property type="entry name" value="NAD(P)-binding Rossmann-fold domains"/>
    <property type="match status" value="2"/>
</dbReference>
<dbReference type="Gene3D" id="3.40.366.10">
    <property type="entry name" value="Malonyl-Coenzyme A Acyl Carrier Protein, domain 2"/>
    <property type="match status" value="1"/>
</dbReference>
<dbReference type="InterPro" id="IPR020806">
    <property type="entry name" value="PKS_PP-bd"/>
</dbReference>
<dbReference type="CDD" id="cd00833">
    <property type="entry name" value="PKS"/>
    <property type="match status" value="1"/>
</dbReference>
<dbReference type="InterPro" id="IPR050091">
    <property type="entry name" value="PKS_NRPS_Biosynth_Enz"/>
</dbReference>
<dbReference type="InterPro" id="IPR001227">
    <property type="entry name" value="Ac_transferase_dom_sf"/>
</dbReference>
<evidence type="ECO:0000313" key="7">
    <source>
        <dbReference type="Proteomes" id="UP000271624"/>
    </source>
</evidence>
<dbReference type="GO" id="GO:0004315">
    <property type="term" value="F:3-oxoacyl-[acyl-carrier-protein] synthase activity"/>
    <property type="evidence" value="ECO:0007669"/>
    <property type="project" value="InterPro"/>
</dbReference>
<dbReference type="SUPFAM" id="SSF47336">
    <property type="entry name" value="ACP-like"/>
    <property type="match status" value="1"/>
</dbReference>
<dbReference type="Pfam" id="PF00109">
    <property type="entry name" value="ketoacyl-synt"/>
    <property type="match status" value="1"/>
</dbReference>
<evidence type="ECO:0000256" key="1">
    <source>
        <dbReference type="ARBA" id="ARBA00022450"/>
    </source>
</evidence>
<dbReference type="InterPro" id="IPR036291">
    <property type="entry name" value="NAD(P)-bd_dom_sf"/>
</dbReference>
<dbReference type="SMART" id="SM00825">
    <property type="entry name" value="PKS_KS"/>
    <property type="match status" value="1"/>
</dbReference>
<dbReference type="SUPFAM" id="SSF52151">
    <property type="entry name" value="FabD/lysophospholipase-like"/>
    <property type="match status" value="1"/>
</dbReference>
<comment type="caution">
    <text evidence="6">The sequence shown here is derived from an EMBL/GenBank/DDBJ whole genome shotgun (WGS) entry which is preliminary data.</text>
</comment>
<dbReference type="CDD" id="cd08955">
    <property type="entry name" value="KR_2_FAS_SDR_x"/>
    <property type="match status" value="1"/>
</dbReference>
<dbReference type="InterPro" id="IPR014030">
    <property type="entry name" value="Ketoacyl_synth_N"/>
</dbReference>
<dbReference type="Gene3D" id="3.40.50.720">
    <property type="entry name" value="NAD(P)-binding Rossmann-like Domain"/>
    <property type="match status" value="1"/>
</dbReference>
<evidence type="ECO:0000259" key="4">
    <source>
        <dbReference type="PROSITE" id="PS50075"/>
    </source>
</evidence>
<dbReference type="GO" id="GO:0006633">
    <property type="term" value="P:fatty acid biosynthetic process"/>
    <property type="evidence" value="ECO:0007669"/>
    <property type="project" value="InterPro"/>
</dbReference>
<dbReference type="SUPFAM" id="SSF53901">
    <property type="entry name" value="Thiolase-like"/>
    <property type="match status" value="1"/>
</dbReference>
<evidence type="ECO:0000256" key="2">
    <source>
        <dbReference type="ARBA" id="ARBA00022553"/>
    </source>
</evidence>
<dbReference type="SUPFAM" id="SSF55048">
    <property type="entry name" value="Probable ACP-binding domain of malonyl-CoA ACP transacylase"/>
    <property type="match status" value="1"/>
</dbReference>
<dbReference type="InterPro" id="IPR016036">
    <property type="entry name" value="Malonyl_transacylase_ACP-bd"/>
</dbReference>
<dbReference type="Pfam" id="PF00550">
    <property type="entry name" value="PP-binding"/>
    <property type="match status" value="1"/>
</dbReference>
<reference evidence="6" key="2">
    <citation type="journal article" date="2019" name="Genome Biol. Evol.">
        <title>Day and night: Metabolic profiles and evolutionary relationships of six axenic non-marine cyanobacteria.</title>
        <authorList>
            <person name="Will S.E."/>
            <person name="Henke P."/>
            <person name="Boedeker C."/>
            <person name="Huang S."/>
            <person name="Brinkmann H."/>
            <person name="Rohde M."/>
            <person name="Jarek M."/>
            <person name="Friedl T."/>
            <person name="Seufert S."/>
            <person name="Schumacher M."/>
            <person name="Overmann J."/>
            <person name="Neumann-Schaal M."/>
            <person name="Petersen J."/>
        </authorList>
    </citation>
    <scope>NUCLEOTIDE SEQUENCE [LARGE SCALE GENOMIC DNA]</scope>
    <source>
        <strain evidence="6">PCC 7102</strain>
    </source>
</reference>
<keyword evidence="1" id="KW-0596">Phosphopantetheine</keyword>
<dbReference type="PROSITE" id="PS52004">
    <property type="entry name" value="KS3_2"/>
    <property type="match status" value="1"/>
</dbReference>
<dbReference type="Pfam" id="PF08659">
    <property type="entry name" value="KR"/>
    <property type="match status" value="1"/>
</dbReference>
<evidence type="ECO:0000259" key="5">
    <source>
        <dbReference type="PROSITE" id="PS52004"/>
    </source>
</evidence>
<dbReference type="InterPro" id="IPR014031">
    <property type="entry name" value="Ketoacyl_synth_C"/>
</dbReference>
<dbReference type="SMART" id="SM00823">
    <property type="entry name" value="PKS_PP"/>
    <property type="match status" value="1"/>
</dbReference>
<dbReference type="Pfam" id="PF00698">
    <property type="entry name" value="Acyl_transf_1"/>
    <property type="match status" value="1"/>
</dbReference>
<dbReference type="PROSITE" id="PS50075">
    <property type="entry name" value="CARRIER"/>
    <property type="match status" value="1"/>
</dbReference>
<organism evidence="6 7">
    <name type="scientific">Dulcicalothrix desertica PCC 7102</name>
    <dbReference type="NCBI Taxonomy" id="232991"/>
    <lineage>
        <taxon>Bacteria</taxon>
        <taxon>Bacillati</taxon>
        <taxon>Cyanobacteriota</taxon>
        <taxon>Cyanophyceae</taxon>
        <taxon>Nostocales</taxon>
        <taxon>Calotrichaceae</taxon>
        <taxon>Dulcicalothrix</taxon>
    </lineage>
</organism>
<feature type="domain" description="Carrier" evidence="4">
    <location>
        <begin position="1501"/>
        <end position="1576"/>
    </location>
</feature>
<dbReference type="InterPro" id="IPR016039">
    <property type="entry name" value="Thiolase-like"/>
</dbReference>
<dbReference type="SMART" id="SM00822">
    <property type="entry name" value="PKS_KR"/>
    <property type="match status" value="1"/>
</dbReference>
<dbReference type="Pfam" id="PF02801">
    <property type="entry name" value="Ketoacyl-synt_C"/>
    <property type="match status" value="1"/>
</dbReference>
<dbReference type="FunFam" id="3.40.47.10:FF:000019">
    <property type="entry name" value="Polyketide synthase type I"/>
    <property type="match status" value="1"/>
</dbReference>
<protein>
    <recommendedName>
        <fullName evidence="8">Polyketide synthase</fullName>
    </recommendedName>
</protein>
<dbReference type="InterPro" id="IPR036736">
    <property type="entry name" value="ACP-like_sf"/>
</dbReference>
<dbReference type="OrthoDB" id="499075at2"/>
<evidence type="ECO:0000313" key="6">
    <source>
        <dbReference type="EMBL" id="RUT04204.1"/>
    </source>
</evidence>
<dbReference type="GO" id="GO:0004312">
    <property type="term" value="F:fatty acid synthase activity"/>
    <property type="evidence" value="ECO:0007669"/>
    <property type="project" value="TreeGrafter"/>
</dbReference>
<dbReference type="PANTHER" id="PTHR43775:SF37">
    <property type="entry name" value="SI:DKEY-61P9.11"/>
    <property type="match status" value="1"/>
</dbReference>
<dbReference type="SMART" id="SM00827">
    <property type="entry name" value="PKS_AT"/>
    <property type="match status" value="1"/>
</dbReference>
<dbReference type="Pfam" id="PF21394">
    <property type="entry name" value="Beta-ketacyl_N"/>
    <property type="match status" value="1"/>
</dbReference>
<dbReference type="PROSITE" id="PS00606">
    <property type="entry name" value="KS3_1"/>
    <property type="match status" value="1"/>
</dbReference>
<dbReference type="InterPro" id="IPR020841">
    <property type="entry name" value="PKS_Beta-ketoAc_synthase_dom"/>
</dbReference>
<evidence type="ECO:0008006" key="8">
    <source>
        <dbReference type="Google" id="ProtNLM"/>
    </source>
</evidence>
<dbReference type="InterPro" id="IPR016035">
    <property type="entry name" value="Acyl_Trfase/lysoPLipase"/>
</dbReference>
<dbReference type="InterPro" id="IPR018201">
    <property type="entry name" value="Ketoacyl_synth_AS"/>
</dbReference>
<dbReference type="GO" id="GO:0031177">
    <property type="term" value="F:phosphopantetheine binding"/>
    <property type="evidence" value="ECO:0007669"/>
    <property type="project" value="InterPro"/>
</dbReference>
<dbReference type="Gene3D" id="1.10.1200.10">
    <property type="entry name" value="ACP-like"/>
    <property type="match status" value="1"/>
</dbReference>
<dbReference type="EMBL" id="RSCL01000011">
    <property type="protein sequence ID" value="RUT04204.1"/>
    <property type="molecule type" value="Genomic_DNA"/>
</dbReference>
<sequence length="1602" mass="176820">MKMHEEAIAIVGIGCRFPGAKNPQAFWQLLCNGIDAISEVPASRWNIEAFYDPDPTKAGKMNTRWGGFLEQLEQFDSQFFGIAPREALSMDPQQRLLLEVTWEALEDAALIPESLSGSPTGVFVGISNYDYYEHLIRSSVDLDAYAIIGNNNCIAANRISYLFNFTGPSIAVDTACSSSLVAVHLACQSIWNRESSLAIASGVNIVLSPWVTASFSQGGFMAADGRCKTFDAGADGYVRSEGAGVVVLKPLSQAVADGNLIYAVIRGSAVNQDGHSNGLTAPNPQAQQAVLREAYRQANVSPSQIQYIEAHGTGTSLGDPMEMKALTKVLSVNRKDGSYCAVGSVKTNIGHLEAAAGIAGLIKVALSLKHRKIPPSLHFLKSNPYIPFDKICLRVQQKLEAWPESDFPALAGVSSFGYGGTNAHIVLEEAPLELENSKAKNQNQELIERPLHLLALSAKSENALRSLAKSYEEFLIHSTASVADVCFATNTGRTHFESRLAVVADSNIQLRERLLAFADGRETTGIVSGLVNANKHPEVAFLFTGQGSQYVDMGRQLYESQPIFRQTLDLCDMVLRPYLGTSLLGILYPKTQSSDSKLDETAYTQPALFAIEYALVQLWQSWGIKPDVVLGHSVGEYVAACVAGVFSLEDALKLIAYRGKLIQELPPTGEMVAVMASSNLIHSLIAGYGQQVAIAAFNGPSSTVISGSTPAIRAICELLSDKEIKFKKLDVSHAFHSPLMQPMLADFEVIANQVTYNQPKIPLISNVTGQRADDTICTPEYWLNHILQPVRFVDSITCLNQLGYKIYLEIGSKPILLGMARQCLLEDVGVWLPSLRSPQTDWQQILESLGVLYINGVSVDWKGFEKDYTHQKVALPTYPFERQRYWLPETAVNESLSKKEVNQTSIINLLHQGDIQKLTERLAAEFDESRRRDLPQLLSVLVKCHQQEINSTLIKDWFYKVEWQLKQRYQNKHSNYVREIGTWLILCDEGNLGTSLAQTLQQQGNNCLLVYPGEFYQRLNTNWSVNPSHLEDFERLLHEALIPNQQPLQGVIHLWSLNVTPTQEVTLSGLEQAQKGICGSILHLVQALLKCNKSPALWIVTRGAIAIDSTPPNVVQAPVWGVGGVIALEHSELWGGMLDLAPEPYDDEAVEILAEIADSQGEDHIALRSRRRYVARVVPKNIDLTNPTTSLVANKKDVTYLITGGLGALGLKIAEWMVEQGATHLVLIGRSGASTQAQQAIAKMEQTGVRVLVAQADVCKQSNLVKVLQEIKAAMPPLGGIVHAAGVVGYQPITSMKWSDFESVTRPKLLGGWNLHQLTRDIELDFFVSLSSIASVWGSKGQAHYAAANYFLDTLADYRQCLGLPSLSVNWGPWAEVGMAVGKAEQFLSRLGIKAMQPNLALTALEIAIKGASARATIVDVDWRVFKDIYEVRGKRALLEKIAVTAVTIEENIEVNDKRKSFLCEWKKIDQLLEVSQSKFLQHKDEFFQRLQETPINERQTLLATHIRSQVAKVLGFSSTEQVDLHQHLNNMGLDSLVAIELRNWVQACFDVEIPVVKFMENLNIIDIAIYINEQITKIKSTLEESIQVTTSNFNNIIEGEL</sequence>
<name>A0A3S1D620_9CYAN</name>
<dbReference type="PANTHER" id="PTHR43775">
    <property type="entry name" value="FATTY ACID SYNTHASE"/>
    <property type="match status" value="1"/>
</dbReference>
<dbReference type="Gene3D" id="3.40.47.10">
    <property type="match status" value="1"/>
</dbReference>
<keyword evidence="3" id="KW-0808">Transferase</keyword>
<gene>
    <name evidence="6" type="ORF">DSM106972_044320</name>
</gene>
<keyword evidence="7" id="KW-1185">Reference proteome</keyword>
<dbReference type="Pfam" id="PF22621">
    <property type="entry name" value="CurL-like_PKS_C"/>
    <property type="match status" value="1"/>
</dbReference>
<dbReference type="FunFam" id="3.40.366.10:FF:000002">
    <property type="entry name" value="Probable polyketide synthase 2"/>
    <property type="match status" value="1"/>
</dbReference>
<dbReference type="Proteomes" id="UP000271624">
    <property type="component" value="Unassembled WGS sequence"/>
</dbReference>
<dbReference type="InterPro" id="IPR009081">
    <property type="entry name" value="PP-bd_ACP"/>
</dbReference>
<proteinExistence type="predicted"/>
<accession>A0A3S1D620</accession>
<dbReference type="RefSeq" id="WP_127082838.1">
    <property type="nucleotide sequence ID" value="NZ_RSCL01000011.1"/>
</dbReference>
<dbReference type="InterPro" id="IPR049490">
    <property type="entry name" value="C883_1060-like_KR_N"/>
</dbReference>
<evidence type="ECO:0000256" key="3">
    <source>
        <dbReference type="ARBA" id="ARBA00022679"/>
    </source>
</evidence>
<dbReference type="InterPro" id="IPR057326">
    <property type="entry name" value="KR_dom"/>
</dbReference>
<keyword evidence="2" id="KW-0597">Phosphoprotein</keyword>
<dbReference type="InterPro" id="IPR014043">
    <property type="entry name" value="Acyl_transferase_dom"/>
</dbReference>
<dbReference type="Gene3D" id="3.30.70.3290">
    <property type="match status" value="1"/>
</dbReference>
<reference evidence="6" key="1">
    <citation type="submission" date="2018-12" db="EMBL/GenBank/DDBJ databases">
        <authorList>
            <person name="Will S."/>
            <person name="Neumann-Schaal M."/>
            <person name="Henke P."/>
        </authorList>
    </citation>
    <scope>NUCLEOTIDE SEQUENCE</scope>
    <source>
        <strain evidence="6">PCC 7102</strain>
    </source>
</reference>
<dbReference type="InterPro" id="IPR013968">
    <property type="entry name" value="PKS_KR"/>
</dbReference>
<feature type="domain" description="Ketosynthase family 3 (KS3)" evidence="5">
    <location>
        <begin position="5"/>
        <end position="429"/>
    </location>
</feature>